<dbReference type="OrthoDB" id="2868629at2"/>
<dbReference type="EMBL" id="WMEQ01000019">
    <property type="protein sequence ID" value="MYL35651.1"/>
    <property type="molecule type" value="Genomic_DNA"/>
</dbReference>
<sequence length="116" mass="13434">MTGCGLKAKSLTEFYEKDLAGVSKIVIVDGNTGYERTVTDKQKINSFLDEIKDIKFIPEEKQEDRDGFNYSISLFEGNEETFQFNPTQVNENYYYTELDIHPIINDLYENLNDKKG</sequence>
<comment type="caution">
    <text evidence="1">The sequence shown here is derived from an EMBL/GenBank/DDBJ whole genome shotgun (WGS) entry which is preliminary data.</text>
</comment>
<reference evidence="1 2" key="1">
    <citation type="submission" date="2019-11" db="EMBL/GenBank/DDBJ databases">
        <title>Genome sequences of 17 halophilic strains isolated from different environments.</title>
        <authorList>
            <person name="Furrow R.E."/>
        </authorList>
    </citation>
    <scope>NUCLEOTIDE SEQUENCE [LARGE SCALE GENOMIC DNA]</scope>
    <source>
        <strain evidence="1 2">22514_16_FS</strain>
    </source>
</reference>
<evidence type="ECO:0000313" key="2">
    <source>
        <dbReference type="Proteomes" id="UP000468638"/>
    </source>
</evidence>
<evidence type="ECO:0000313" key="1">
    <source>
        <dbReference type="EMBL" id="MYL35651.1"/>
    </source>
</evidence>
<gene>
    <name evidence="1" type="ORF">GLW05_18910</name>
</gene>
<proteinExistence type="predicted"/>
<dbReference type="Proteomes" id="UP000468638">
    <property type="component" value="Unassembled WGS sequence"/>
</dbReference>
<organism evidence="1 2">
    <name type="scientific">Pontibacillus yanchengensis</name>
    <dbReference type="NCBI Taxonomy" id="462910"/>
    <lineage>
        <taxon>Bacteria</taxon>
        <taxon>Bacillati</taxon>
        <taxon>Bacillota</taxon>
        <taxon>Bacilli</taxon>
        <taxon>Bacillales</taxon>
        <taxon>Bacillaceae</taxon>
        <taxon>Pontibacillus</taxon>
    </lineage>
</organism>
<name>A0A6I5A5K6_9BACI</name>
<accession>A0A6I5A5K6</accession>
<protein>
    <submittedName>
        <fullName evidence="1">Uncharacterized protein</fullName>
    </submittedName>
</protein>
<dbReference type="AlphaFoldDB" id="A0A6I5A5K6"/>